<protein>
    <recommendedName>
        <fullName evidence="2 7">DNA repair protein RecO</fullName>
    </recommendedName>
    <alternativeName>
        <fullName evidence="6 7">Recombination protein O</fullName>
    </alternativeName>
</protein>
<dbReference type="GO" id="GO:0043590">
    <property type="term" value="C:bacterial nucleoid"/>
    <property type="evidence" value="ECO:0007669"/>
    <property type="project" value="TreeGrafter"/>
</dbReference>
<accession>A0A840QRI6</accession>
<dbReference type="GO" id="GO:0006310">
    <property type="term" value="P:DNA recombination"/>
    <property type="evidence" value="ECO:0007669"/>
    <property type="project" value="UniProtKB-UniRule"/>
</dbReference>
<dbReference type="SUPFAM" id="SSF50249">
    <property type="entry name" value="Nucleic acid-binding proteins"/>
    <property type="match status" value="1"/>
</dbReference>
<evidence type="ECO:0000256" key="6">
    <source>
        <dbReference type="ARBA" id="ARBA00033409"/>
    </source>
</evidence>
<dbReference type="GO" id="GO:0006302">
    <property type="term" value="P:double-strand break repair"/>
    <property type="evidence" value="ECO:0007669"/>
    <property type="project" value="TreeGrafter"/>
</dbReference>
<evidence type="ECO:0000256" key="4">
    <source>
        <dbReference type="ARBA" id="ARBA00023172"/>
    </source>
</evidence>
<comment type="caution">
    <text evidence="9">The sequence shown here is derived from an EMBL/GenBank/DDBJ whole genome shotgun (WGS) entry which is preliminary data.</text>
</comment>
<dbReference type="InterPro" id="IPR022572">
    <property type="entry name" value="DNA_rep/recomb_RecO_N"/>
</dbReference>
<dbReference type="InterPro" id="IPR042242">
    <property type="entry name" value="RecO_C"/>
</dbReference>
<comment type="function">
    <text evidence="7">Involved in DNA repair and RecF pathway recombination.</text>
</comment>
<dbReference type="NCBIfam" id="TIGR00613">
    <property type="entry name" value="reco"/>
    <property type="match status" value="1"/>
</dbReference>
<dbReference type="InterPro" id="IPR012340">
    <property type="entry name" value="NA-bd_OB-fold"/>
</dbReference>
<dbReference type="Pfam" id="PF02565">
    <property type="entry name" value="RecO_C"/>
    <property type="match status" value="1"/>
</dbReference>
<dbReference type="Pfam" id="PF11967">
    <property type="entry name" value="RecO_N"/>
    <property type="match status" value="1"/>
</dbReference>
<dbReference type="AlphaFoldDB" id="A0A840QRI6"/>
<evidence type="ECO:0000256" key="3">
    <source>
        <dbReference type="ARBA" id="ARBA00022763"/>
    </source>
</evidence>
<name>A0A840QRI6_9BACI</name>
<dbReference type="HAMAP" id="MF_00201">
    <property type="entry name" value="RecO"/>
    <property type="match status" value="1"/>
</dbReference>
<reference evidence="9 10" key="1">
    <citation type="submission" date="2020-08" db="EMBL/GenBank/DDBJ databases">
        <title>Genomic Encyclopedia of Type Strains, Phase IV (KMG-IV): sequencing the most valuable type-strain genomes for metagenomic binning, comparative biology and taxonomic classification.</title>
        <authorList>
            <person name="Goeker M."/>
        </authorList>
    </citation>
    <scope>NUCLEOTIDE SEQUENCE [LARGE SCALE GENOMIC DNA]</scope>
    <source>
        <strain evidence="9 10">DSM 24696</strain>
    </source>
</reference>
<evidence type="ECO:0000313" key="9">
    <source>
        <dbReference type="EMBL" id="MBB5173931.1"/>
    </source>
</evidence>
<dbReference type="Proteomes" id="UP000551878">
    <property type="component" value="Unassembled WGS sequence"/>
</dbReference>
<dbReference type="RefSeq" id="WP_184664365.1">
    <property type="nucleotide sequence ID" value="NZ_JACHHB010000009.1"/>
</dbReference>
<evidence type="ECO:0000313" key="10">
    <source>
        <dbReference type="Proteomes" id="UP000551878"/>
    </source>
</evidence>
<dbReference type="PANTHER" id="PTHR33991:SF1">
    <property type="entry name" value="DNA REPAIR PROTEIN RECO"/>
    <property type="match status" value="1"/>
</dbReference>
<evidence type="ECO:0000256" key="7">
    <source>
        <dbReference type="HAMAP-Rule" id="MF_00201"/>
    </source>
</evidence>
<dbReference type="PANTHER" id="PTHR33991">
    <property type="entry name" value="DNA REPAIR PROTEIN RECO"/>
    <property type="match status" value="1"/>
</dbReference>
<dbReference type="InterPro" id="IPR003717">
    <property type="entry name" value="RecO"/>
</dbReference>
<dbReference type="InterPro" id="IPR037278">
    <property type="entry name" value="ARFGAP/RecO"/>
</dbReference>
<evidence type="ECO:0000259" key="8">
    <source>
        <dbReference type="Pfam" id="PF11967"/>
    </source>
</evidence>
<keyword evidence="10" id="KW-1185">Reference proteome</keyword>
<sequence>MLQKVEGIVIRTQDYGETNKIVTLITRENGKVAMMAQGAKRPKSRFASASQLFVYGQFVYRPSSGLGTLNQGDVIDLFRDIKNDLMLTSYAAYVVEMLDRLTDERVRNPYLFELVYQMLQRLNEGVDPEVLLRIYETKMLTQAGVAPRLNGCVGCGETTSQFSFSLQQGGVLCEVCKTSDPYRYDVDQAVIKLLRGFLHLDLQRIGEVSLKERTKKQLRHVLNDYYDAYVGLNLKSKRFLEQMERMDFDGT</sequence>
<keyword evidence="3 7" id="KW-0227">DNA damage</keyword>
<dbReference type="SUPFAM" id="SSF57863">
    <property type="entry name" value="ArfGap/RecO-like zinc finger"/>
    <property type="match status" value="1"/>
</dbReference>
<keyword evidence="5 7" id="KW-0234">DNA repair</keyword>
<comment type="similarity">
    <text evidence="1 7">Belongs to the RecO family.</text>
</comment>
<dbReference type="EMBL" id="JACHHB010000009">
    <property type="protein sequence ID" value="MBB5173931.1"/>
    <property type="molecule type" value="Genomic_DNA"/>
</dbReference>
<organism evidence="9 10">
    <name type="scientific">Texcoconibacillus texcoconensis</name>
    <dbReference type="NCBI Taxonomy" id="1095777"/>
    <lineage>
        <taxon>Bacteria</taxon>
        <taxon>Bacillati</taxon>
        <taxon>Bacillota</taxon>
        <taxon>Bacilli</taxon>
        <taxon>Bacillales</taxon>
        <taxon>Bacillaceae</taxon>
        <taxon>Texcoconibacillus</taxon>
    </lineage>
</organism>
<evidence type="ECO:0000256" key="2">
    <source>
        <dbReference type="ARBA" id="ARBA00021310"/>
    </source>
</evidence>
<evidence type="ECO:0000256" key="1">
    <source>
        <dbReference type="ARBA" id="ARBA00007452"/>
    </source>
</evidence>
<gene>
    <name evidence="7" type="primary">recO</name>
    <name evidence="9" type="ORF">HNQ41_002121</name>
</gene>
<proteinExistence type="inferred from homology"/>
<dbReference type="Gene3D" id="2.40.50.140">
    <property type="entry name" value="Nucleic acid-binding proteins"/>
    <property type="match status" value="1"/>
</dbReference>
<feature type="domain" description="DNA replication/recombination mediator RecO N-terminal" evidence="8">
    <location>
        <begin position="1"/>
        <end position="78"/>
    </location>
</feature>
<evidence type="ECO:0000256" key="5">
    <source>
        <dbReference type="ARBA" id="ARBA00023204"/>
    </source>
</evidence>
<keyword evidence="4 7" id="KW-0233">DNA recombination</keyword>
<dbReference type="Gene3D" id="1.20.1440.120">
    <property type="entry name" value="Recombination protein O, C-terminal domain"/>
    <property type="match status" value="1"/>
</dbReference>